<dbReference type="Proteomes" id="UP000606499">
    <property type="component" value="Unassembled WGS sequence"/>
</dbReference>
<keyword evidence="1" id="KW-0472">Membrane</keyword>
<feature type="transmembrane region" description="Helical" evidence="1">
    <location>
        <begin position="40"/>
        <end position="68"/>
    </location>
</feature>
<evidence type="ECO:0000256" key="1">
    <source>
        <dbReference type="SAM" id="Phobius"/>
    </source>
</evidence>
<sequence>MMHPNDFPQMTPQFDQRVRAALESLPERLCRTRRFPWKRVVSIGCAAALCIGGTAFAAGVSGGFPLLFPNGTDAPLTDYVAASEPGTLTDENDQYRLSVESVLFDESAGVGIVSLHLQNKSGDGVMPFAVIELLPEYQNQPDLVWSNLSECCAVQDGQYNFSVMYGEYGFCGSRFYLDKSRSTENDYYLEGAFIPSGDYSAGTPLRLVMQEQGREQVVSNGASIGLVALEVPLPEFQRMPSYTSADRAVTLSQIGLRITSQQTGDIIVDAVGYIAVKMRDGSVVVITDQANHIDRTLYALGFGADAGFDYEAAVYVLARTFDLADVQAVVINDTEYPLSA</sequence>
<evidence type="ECO:0000313" key="3">
    <source>
        <dbReference type="Proteomes" id="UP000606499"/>
    </source>
</evidence>
<gene>
    <name evidence="2" type="ORF">H8S45_04715</name>
</gene>
<keyword evidence="1" id="KW-0812">Transmembrane</keyword>
<dbReference type="EMBL" id="JACOPL010000003">
    <property type="protein sequence ID" value="MBC5724762.1"/>
    <property type="molecule type" value="Genomic_DNA"/>
</dbReference>
<accession>A0A923LVM1</accession>
<keyword evidence="1" id="KW-1133">Transmembrane helix</keyword>
<evidence type="ECO:0000313" key="2">
    <source>
        <dbReference type="EMBL" id="MBC5724762.1"/>
    </source>
</evidence>
<reference evidence="2" key="1">
    <citation type="submission" date="2020-08" db="EMBL/GenBank/DDBJ databases">
        <title>Genome public.</title>
        <authorList>
            <person name="Liu C."/>
            <person name="Sun Q."/>
        </authorList>
    </citation>
    <scope>NUCLEOTIDE SEQUENCE</scope>
    <source>
        <strain evidence="2">NSJ-28</strain>
    </source>
</reference>
<proteinExistence type="predicted"/>
<dbReference type="RefSeq" id="WP_147573874.1">
    <property type="nucleotide sequence ID" value="NZ_JACOPL010000003.1"/>
</dbReference>
<protein>
    <submittedName>
        <fullName evidence="2">Uncharacterized protein</fullName>
    </submittedName>
</protein>
<comment type="caution">
    <text evidence="2">The sequence shown here is derived from an EMBL/GenBank/DDBJ whole genome shotgun (WGS) entry which is preliminary data.</text>
</comment>
<dbReference type="AlphaFoldDB" id="A0A923LVM1"/>
<keyword evidence="3" id="KW-1185">Reference proteome</keyword>
<name>A0A923LVM1_9FIRM</name>
<organism evidence="2 3">
    <name type="scientific">Agathobaculum faecis</name>
    <dbReference type="NCBI Taxonomy" id="2763013"/>
    <lineage>
        <taxon>Bacteria</taxon>
        <taxon>Bacillati</taxon>
        <taxon>Bacillota</taxon>
        <taxon>Clostridia</taxon>
        <taxon>Eubacteriales</taxon>
        <taxon>Butyricicoccaceae</taxon>
        <taxon>Agathobaculum</taxon>
    </lineage>
</organism>